<feature type="binding site" evidence="12">
    <location>
        <position position="329"/>
    </location>
    <ligand>
        <name>UDP-N-acetyl-alpha-D-glucosamine</name>
        <dbReference type="ChEBI" id="CHEBI:57705"/>
    </ligand>
</feature>
<dbReference type="EC" id="2.5.1.7" evidence="12"/>
<evidence type="ECO:0000259" key="13">
    <source>
        <dbReference type="Pfam" id="PF00275"/>
    </source>
</evidence>
<dbReference type="HAMAP" id="MF_00111">
    <property type="entry name" value="MurA"/>
    <property type="match status" value="1"/>
</dbReference>
<dbReference type="GO" id="GO:0051301">
    <property type="term" value="P:cell division"/>
    <property type="evidence" value="ECO:0007669"/>
    <property type="project" value="UniProtKB-KW"/>
</dbReference>
<dbReference type="NCBIfam" id="NF006873">
    <property type="entry name" value="PRK09369.1"/>
    <property type="match status" value="1"/>
</dbReference>
<evidence type="ECO:0000256" key="1">
    <source>
        <dbReference type="ARBA" id="ARBA00004496"/>
    </source>
</evidence>
<feature type="binding site" evidence="12">
    <location>
        <begin position="27"/>
        <end position="28"/>
    </location>
    <ligand>
        <name>phosphoenolpyruvate</name>
        <dbReference type="ChEBI" id="CHEBI:58702"/>
    </ligand>
</feature>
<evidence type="ECO:0000256" key="4">
    <source>
        <dbReference type="ARBA" id="ARBA00022618"/>
    </source>
</evidence>
<evidence type="ECO:0000256" key="12">
    <source>
        <dbReference type="HAMAP-Rule" id="MF_00111"/>
    </source>
</evidence>
<dbReference type="GO" id="GO:0008760">
    <property type="term" value="F:UDP-N-acetylglucosamine 1-carboxyvinyltransferase activity"/>
    <property type="evidence" value="ECO:0007669"/>
    <property type="project" value="UniProtKB-UniRule"/>
</dbReference>
<dbReference type="GO" id="GO:0009252">
    <property type="term" value="P:peptidoglycan biosynthetic process"/>
    <property type="evidence" value="ECO:0007669"/>
    <property type="project" value="UniProtKB-UniRule"/>
</dbReference>
<evidence type="ECO:0000256" key="5">
    <source>
        <dbReference type="ARBA" id="ARBA00022679"/>
    </source>
</evidence>
<feature type="active site" description="Proton donor" evidence="12">
    <location>
        <position position="121"/>
    </location>
</feature>
<proteinExistence type="inferred from homology"/>
<dbReference type="InterPro" id="IPR050068">
    <property type="entry name" value="MurA_subfamily"/>
</dbReference>
<dbReference type="InterPro" id="IPR005750">
    <property type="entry name" value="UDP_GlcNAc_COvinyl_MurA"/>
</dbReference>
<keyword evidence="7 12" id="KW-0573">Peptidoglycan synthesis</keyword>
<dbReference type="GO" id="GO:0008360">
    <property type="term" value="P:regulation of cell shape"/>
    <property type="evidence" value="ECO:0007669"/>
    <property type="project" value="UniProtKB-KW"/>
</dbReference>
<dbReference type="InterPro" id="IPR001986">
    <property type="entry name" value="Enolpyruvate_Tfrase_dom"/>
</dbReference>
<dbReference type="PATRIC" id="fig|1618336.3.peg.71"/>
<keyword evidence="3 12" id="KW-0963">Cytoplasm</keyword>
<dbReference type="GO" id="GO:0019277">
    <property type="term" value="P:UDP-N-acetylgalactosamine biosynthetic process"/>
    <property type="evidence" value="ECO:0007669"/>
    <property type="project" value="InterPro"/>
</dbReference>
<comment type="similarity">
    <text evidence="10 12">Belongs to the EPSP synthase family. MurA subfamily.</text>
</comment>
<keyword evidence="5 12" id="KW-0808">Transferase</keyword>
<feature type="modified residue" description="2-(S-cysteinyl)pyruvic acid O-phosphothioketal" evidence="12">
    <location>
        <position position="121"/>
    </location>
</feature>
<dbReference type="PANTHER" id="PTHR43783">
    <property type="entry name" value="UDP-N-ACETYLGLUCOSAMINE 1-CARBOXYVINYLTRANSFERASE"/>
    <property type="match status" value="1"/>
</dbReference>
<comment type="caution">
    <text evidence="14">The sequence shown here is derived from an EMBL/GenBank/DDBJ whole genome shotgun (WGS) entry which is preliminary data.</text>
</comment>
<dbReference type="Pfam" id="PF00275">
    <property type="entry name" value="EPSP_synthase"/>
    <property type="match status" value="1"/>
</dbReference>
<keyword evidence="4 12" id="KW-0132">Cell division</keyword>
<comment type="pathway">
    <text evidence="2 12">Cell wall biogenesis; peptidoglycan biosynthesis.</text>
</comment>
<gene>
    <name evidence="12" type="primary">murA</name>
    <name evidence="14" type="ORF">US94_C0001G0067</name>
</gene>
<dbReference type="InterPro" id="IPR013792">
    <property type="entry name" value="RNA3'P_cycl/enolpyr_Trfase_a/b"/>
</dbReference>
<evidence type="ECO:0000313" key="15">
    <source>
        <dbReference type="Proteomes" id="UP000034498"/>
    </source>
</evidence>
<feature type="binding site" evidence="12">
    <location>
        <position position="307"/>
    </location>
    <ligand>
        <name>UDP-N-acetyl-alpha-D-glucosamine</name>
        <dbReference type="ChEBI" id="CHEBI:57705"/>
    </ligand>
</feature>
<comment type="caution">
    <text evidence="12">Lacks conserved residue(s) required for the propagation of feature annotation.</text>
</comment>
<accession>A0A0G0NC58</accession>
<dbReference type="InterPro" id="IPR036968">
    <property type="entry name" value="Enolpyruvate_Tfrase_sf"/>
</dbReference>
<dbReference type="EMBL" id="LBUX01000001">
    <property type="protein sequence ID" value="KKQ74666.1"/>
    <property type="molecule type" value="Genomic_DNA"/>
</dbReference>
<feature type="binding site" evidence="12">
    <location>
        <position position="97"/>
    </location>
    <ligand>
        <name>UDP-N-acetyl-alpha-D-glucosamine</name>
        <dbReference type="ChEBI" id="CHEBI:57705"/>
    </ligand>
</feature>
<dbReference type="AlphaFoldDB" id="A0A0G0NC58"/>
<evidence type="ECO:0000256" key="3">
    <source>
        <dbReference type="ARBA" id="ARBA00022490"/>
    </source>
</evidence>
<keyword evidence="8 12" id="KW-0131">Cell cycle</keyword>
<evidence type="ECO:0000256" key="11">
    <source>
        <dbReference type="ARBA" id="ARBA00047527"/>
    </source>
</evidence>
<feature type="domain" description="Enolpyruvate transferase" evidence="13">
    <location>
        <begin position="13"/>
        <end position="409"/>
    </location>
</feature>
<dbReference type="Proteomes" id="UP000034498">
    <property type="component" value="Unassembled WGS sequence"/>
</dbReference>
<keyword evidence="6 12" id="KW-0133">Cell shape</keyword>
<comment type="catalytic activity">
    <reaction evidence="11 12">
        <text>phosphoenolpyruvate + UDP-N-acetyl-alpha-D-glucosamine = UDP-N-acetyl-3-O-(1-carboxyvinyl)-alpha-D-glucosamine + phosphate</text>
        <dbReference type="Rhea" id="RHEA:18681"/>
        <dbReference type="ChEBI" id="CHEBI:43474"/>
        <dbReference type="ChEBI" id="CHEBI:57705"/>
        <dbReference type="ChEBI" id="CHEBI:58702"/>
        <dbReference type="ChEBI" id="CHEBI:68483"/>
        <dbReference type="EC" id="2.5.1.7"/>
    </reaction>
</comment>
<comment type="subcellular location">
    <subcellularLocation>
        <location evidence="1 12">Cytoplasm</location>
    </subcellularLocation>
</comment>
<dbReference type="GO" id="GO:0005737">
    <property type="term" value="C:cytoplasm"/>
    <property type="evidence" value="ECO:0007669"/>
    <property type="project" value="UniProtKB-SubCell"/>
</dbReference>
<dbReference type="PANTHER" id="PTHR43783:SF1">
    <property type="entry name" value="UDP-N-ACETYLGLUCOSAMINE 1-CARBOXYVINYLTRANSFERASE"/>
    <property type="match status" value="1"/>
</dbReference>
<organism evidence="14 15">
    <name type="scientific">Berkelbacteria bacterium GW2011_GWB1_38_5</name>
    <dbReference type="NCBI Taxonomy" id="1618336"/>
    <lineage>
        <taxon>Bacteria</taxon>
        <taxon>Candidatus Berkelbacteria</taxon>
    </lineage>
</organism>
<evidence type="ECO:0000256" key="6">
    <source>
        <dbReference type="ARBA" id="ARBA00022960"/>
    </source>
</evidence>
<evidence type="ECO:0000256" key="9">
    <source>
        <dbReference type="ARBA" id="ARBA00023316"/>
    </source>
</evidence>
<evidence type="ECO:0000256" key="8">
    <source>
        <dbReference type="ARBA" id="ARBA00023306"/>
    </source>
</evidence>
<evidence type="ECO:0000256" key="10">
    <source>
        <dbReference type="ARBA" id="ARBA00038367"/>
    </source>
</evidence>
<name>A0A0G0NC58_9BACT</name>
<dbReference type="UniPathway" id="UPA00219"/>
<evidence type="ECO:0000256" key="2">
    <source>
        <dbReference type="ARBA" id="ARBA00004752"/>
    </source>
</evidence>
<sequence length="419" mass="46223">MLGDKISKFVISGKKQLTGEIAVFGAKNAAMKMIAASILINGKVILNNIPDILDIQKLIEILEKMGGKFLRRQHTLEINLTNLRAGNPDTDLVKSMRASVVLLGPLLARFGKVKIPHPGGCLIGKRPIDRHIRAFRELGVEIEEKDDYYDFKLGKITKDKISFEKISVTGTENIILFASGQDLTLTIKNAAIEPEIIDLIEFLKKSGAKIIVDGRTINIQGNTHLQPIEYSVVPDRIETGTFAILSALAGNLKITQINPGHIDSLLKKFDEMGIKFEKGGDWLYIKKPFQFNSCDLVTAEYPGFATDLQSPMGVLLTQAKGKSIITENIFENRLAYLAELSKMGAKINIVNSHQAEVFGPTNLHGAKIQSLDLRSGVTLLIAGLIAQGETEILQAEIIDRGYEKIEERLQKLGAEIKRV</sequence>
<keyword evidence="12" id="KW-0670">Pyruvate</keyword>
<comment type="function">
    <text evidence="12">Cell wall formation. Adds enolpyruvyl to UDP-N-acetylglucosamine.</text>
</comment>
<evidence type="ECO:0000256" key="7">
    <source>
        <dbReference type="ARBA" id="ARBA00022984"/>
    </source>
</evidence>
<dbReference type="SUPFAM" id="SSF55205">
    <property type="entry name" value="EPT/RTPC-like"/>
    <property type="match status" value="1"/>
</dbReference>
<dbReference type="GO" id="GO:0071555">
    <property type="term" value="P:cell wall organization"/>
    <property type="evidence" value="ECO:0007669"/>
    <property type="project" value="UniProtKB-KW"/>
</dbReference>
<dbReference type="STRING" id="1618336.US94_C0001G0067"/>
<keyword evidence="9 12" id="KW-0961">Cell wall biogenesis/degradation</keyword>
<protein>
    <recommendedName>
        <fullName evidence="12">UDP-N-acetylglucosamine 1-carboxyvinyltransferase</fullName>
        <ecNumber evidence="12">2.5.1.7</ecNumber>
    </recommendedName>
    <alternativeName>
        <fullName evidence="12">Enoylpyruvate transferase</fullName>
    </alternativeName>
    <alternativeName>
        <fullName evidence="12">UDP-N-acetylglucosamine enolpyruvyl transferase</fullName>
        <shortName evidence="12">EPT</shortName>
    </alternativeName>
</protein>
<dbReference type="NCBIfam" id="TIGR01072">
    <property type="entry name" value="murA"/>
    <property type="match status" value="1"/>
</dbReference>
<evidence type="ECO:0000313" key="14">
    <source>
        <dbReference type="EMBL" id="KKQ74666.1"/>
    </source>
</evidence>
<dbReference type="Gene3D" id="3.65.10.10">
    <property type="entry name" value="Enolpyruvate transferase domain"/>
    <property type="match status" value="2"/>
</dbReference>
<reference evidence="14 15" key="1">
    <citation type="journal article" date="2015" name="Nature">
        <title>rRNA introns, odd ribosomes, and small enigmatic genomes across a large radiation of phyla.</title>
        <authorList>
            <person name="Brown C.T."/>
            <person name="Hug L.A."/>
            <person name="Thomas B.C."/>
            <person name="Sharon I."/>
            <person name="Castelle C.J."/>
            <person name="Singh A."/>
            <person name="Wilkins M.J."/>
            <person name="Williams K.H."/>
            <person name="Banfield J.F."/>
        </authorList>
    </citation>
    <scope>NUCLEOTIDE SEQUENCE [LARGE SCALE GENOMIC DNA]</scope>
</reference>
<dbReference type="CDD" id="cd01555">
    <property type="entry name" value="UdpNAET"/>
    <property type="match status" value="1"/>
</dbReference>